<accession>A0A9W6YUM9</accession>
<evidence type="ECO:0000256" key="1">
    <source>
        <dbReference type="SAM" id="MobiDB-lite"/>
    </source>
</evidence>
<dbReference type="AlphaFoldDB" id="A0A9W6YUM9"/>
<sequence>MSTITRLFSKILVNRLQPIFSTIISEDQQGFIHGRSSHFNIQRLQQSDAFTLVSPSKKRRRGYPSPARQQPTTSIQPLKEHSFNAYTLLPDEEEYHTPTPSPKAKAKQNEAEKHEDEDHDMEAQTSSEGNQNKNTATSNTNDSPIKLFNPTPDQLKKTDGRTLIPPTK</sequence>
<dbReference type="Proteomes" id="UP001165063">
    <property type="component" value="Unassembled WGS sequence"/>
</dbReference>
<feature type="compositionally biased region" description="Polar residues" evidence="1">
    <location>
        <begin position="123"/>
        <end position="143"/>
    </location>
</feature>
<dbReference type="OrthoDB" id="415068at2759"/>
<name>A0A9W6YUM9_AMBMO</name>
<feature type="region of interest" description="Disordered" evidence="1">
    <location>
        <begin position="54"/>
        <end position="168"/>
    </location>
</feature>
<gene>
    <name evidence="2" type="ORF">Amon01_000292400</name>
</gene>
<reference evidence="2" key="1">
    <citation type="submission" date="2023-04" db="EMBL/GenBank/DDBJ databases">
        <title>Ambrosiozyma monospora NBRC 1965.</title>
        <authorList>
            <person name="Ichikawa N."/>
            <person name="Sato H."/>
            <person name="Tonouchi N."/>
        </authorList>
    </citation>
    <scope>NUCLEOTIDE SEQUENCE</scope>
    <source>
        <strain evidence="2">NBRC 1965</strain>
    </source>
</reference>
<evidence type="ECO:0000313" key="2">
    <source>
        <dbReference type="EMBL" id="GMG24369.1"/>
    </source>
</evidence>
<keyword evidence="3" id="KW-1185">Reference proteome</keyword>
<dbReference type="EMBL" id="BSXU01001152">
    <property type="protein sequence ID" value="GMG24369.1"/>
    <property type="molecule type" value="Genomic_DNA"/>
</dbReference>
<proteinExistence type="predicted"/>
<comment type="caution">
    <text evidence="2">The sequence shown here is derived from an EMBL/GenBank/DDBJ whole genome shotgun (WGS) entry which is preliminary data.</text>
</comment>
<organism evidence="2 3">
    <name type="scientific">Ambrosiozyma monospora</name>
    <name type="common">Yeast</name>
    <name type="synonym">Endomycopsis monosporus</name>
    <dbReference type="NCBI Taxonomy" id="43982"/>
    <lineage>
        <taxon>Eukaryota</taxon>
        <taxon>Fungi</taxon>
        <taxon>Dikarya</taxon>
        <taxon>Ascomycota</taxon>
        <taxon>Saccharomycotina</taxon>
        <taxon>Pichiomycetes</taxon>
        <taxon>Pichiales</taxon>
        <taxon>Pichiaceae</taxon>
        <taxon>Ambrosiozyma</taxon>
    </lineage>
</organism>
<protein>
    <submittedName>
        <fullName evidence="2">Unnamed protein product</fullName>
    </submittedName>
</protein>
<feature type="compositionally biased region" description="Polar residues" evidence="1">
    <location>
        <begin position="67"/>
        <end position="76"/>
    </location>
</feature>
<evidence type="ECO:0000313" key="3">
    <source>
        <dbReference type="Proteomes" id="UP001165063"/>
    </source>
</evidence>
<feature type="compositionally biased region" description="Basic and acidic residues" evidence="1">
    <location>
        <begin position="107"/>
        <end position="116"/>
    </location>
</feature>